<dbReference type="PROSITE" id="PS51257">
    <property type="entry name" value="PROKAR_LIPOPROTEIN"/>
    <property type="match status" value="1"/>
</dbReference>
<evidence type="ECO:0000313" key="1">
    <source>
        <dbReference type="EMBL" id="SEC00961.1"/>
    </source>
</evidence>
<dbReference type="RefSeq" id="WP_090463504.1">
    <property type="nucleotide sequence ID" value="NZ_FNRV01000001.1"/>
</dbReference>
<gene>
    <name evidence="1" type="ORF">SAMN05216205_1223</name>
</gene>
<sequence length="66" mass="7617">MKKTIALSMLALLLGCSTHKPEPPILPQGNMPMTEREYQESELLLLNGQKLPPEEYQRRRNEILAR</sequence>
<comment type="caution">
    <text evidence="1">The sequence shown here is derived from an EMBL/GenBank/DDBJ whole genome shotgun (WGS) entry which is preliminary data.</text>
</comment>
<keyword evidence="2" id="KW-1185">Reference proteome</keyword>
<name>A0ABY0XRW1_9PSED</name>
<organism evidence="1 2">
    <name type="scientific">Pseudomonas mohnii</name>
    <dbReference type="NCBI Taxonomy" id="395600"/>
    <lineage>
        <taxon>Bacteria</taxon>
        <taxon>Pseudomonadati</taxon>
        <taxon>Pseudomonadota</taxon>
        <taxon>Gammaproteobacteria</taxon>
        <taxon>Pseudomonadales</taxon>
        <taxon>Pseudomonadaceae</taxon>
        <taxon>Pseudomonas</taxon>
    </lineage>
</organism>
<dbReference type="EMBL" id="FNRV01000001">
    <property type="protein sequence ID" value="SEC00961.1"/>
    <property type="molecule type" value="Genomic_DNA"/>
</dbReference>
<dbReference type="Proteomes" id="UP000199665">
    <property type="component" value="Unassembled WGS sequence"/>
</dbReference>
<evidence type="ECO:0000313" key="2">
    <source>
        <dbReference type="Proteomes" id="UP000199665"/>
    </source>
</evidence>
<reference evidence="1 2" key="1">
    <citation type="submission" date="2016-10" db="EMBL/GenBank/DDBJ databases">
        <authorList>
            <person name="Varghese N."/>
            <person name="Submissions S."/>
        </authorList>
    </citation>
    <scope>NUCLEOTIDE SEQUENCE [LARGE SCALE GENOMIC DNA]</scope>
    <source>
        <strain evidence="1 2">DSM 18327</strain>
    </source>
</reference>
<accession>A0ABY0XRW1</accession>
<evidence type="ECO:0008006" key="3">
    <source>
        <dbReference type="Google" id="ProtNLM"/>
    </source>
</evidence>
<proteinExistence type="predicted"/>
<protein>
    <recommendedName>
        <fullName evidence="3">Lipoprotein</fullName>
    </recommendedName>
</protein>